<evidence type="ECO:0000259" key="3">
    <source>
        <dbReference type="PROSITE" id="PS51746"/>
    </source>
</evidence>
<protein>
    <submittedName>
        <fullName evidence="4">Stage II sporulation protein E</fullName>
    </submittedName>
</protein>
<dbReference type="SUPFAM" id="SSF81606">
    <property type="entry name" value="PP2C-like"/>
    <property type="match status" value="1"/>
</dbReference>
<dbReference type="AlphaFoldDB" id="L1QCD1"/>
<accession>L1QCD1</accession>
<reference evidence="4 5" key="1">
    <citation type="submission" date="2012-05" db="EMBL/GenBank/DDBJ databases">
        <authorList>
            <person name="Weinstock G."/>
            <person name="Sodergren E."/>
            <person name="Lobos E.A."/>
            <person name="Fulton L."/>
            <person name="Fulton R."/>
            <person name="Courtney L."/>
            <person name="Fronick C."/>
            <person name="O'Laughlin M."/>
            <person name="Godfrey J."/>
            <person name="Wilson R.M."/>
            <person name="Miner T."/>
            <person name="Farmer C."/>
            <person name="Delehaunty K."/>
            <person name="Cordes M."/>
            <person name="Minx P."/>
            <person name="Tomlinson C."/>
            <person name="Chen J."/>
            <person name="Wollam A."/>
            <person name="Pepin K.H."/>
            <person name="Bhonagiri V."/>
            <person name="Zhang X."/>
            <person name="Suruliraj S."/>
            <person name="Warren W."/>
            <person name="Mitreva M."/>
            <person name="Mardis E.R."/>
            <person name="Wilson R.K."/>
        </authorList>
    </citation>
    <scope>NUCLEOTIDE SEQUENCE [LARGE SCALE GENOMIC DNA]</scope>
    <source>
        <strain evidence="4 5">DSM 1785</strain>
    </source>
</reference>
<dbReference type="PANTHER" id="PTHR43156">
    <property type="entry name" value="STAGE II SPORULATION PROTEIN E-RELATED"/>
    <property type="match status" value="1"/>
</dbReference>
<sequence length="795" mass="87555">MQYGVDIPTYKRKENKKSKKKTNVKNISVKIGAIIILGFMLSRVGFGFIDGLYLAPFGLGYLISVIKKSNIKESTIAFLSVALGYLSQYLINRDIIIYISIAAAILGIKYISSLTKKEVQIKNCFAIVIAMFVGLQCLLGNQDISINIFFSLVKSLIVIPVFFMINYGVNCMKEINSNYFYSTEELISLAILVCLIITGVGEFNIAGIAIRDVLALAVIITVAYAAGSNAGAVLGVTMGLIIGVGNNDIMISTTLYGICGLVVGLFTETGKIFSILAYFVVSFIVMTYSNNLNSTMIIQIAASALIMALIPKNVIKKLLSELNNDEKSKVISDAQIEGIKSEFVDRLEVLRGSLVAISSSVENLSGNEKLLLKNKGTALVENLADRVCQECEMNSKCWGRELHTTFSQFGELMQSCENKNAYLPKTLDKKCVKRNTLLKNAEELYSTYTVNEALKSRLMEARSILASQMSNMSFAVTNILKDFNQNVDSCLEVDKLLRKTLAKNKIRYINIYSFVDTNGRLKIKVKVDSYDGENYCRKQILPVISNLIKTPLYIGEKGCVIDPSTNECSVIIEETPKYHISSYVAFEIKDGEKYSGDSYSFGDNKSGQYVTIISDGMGSGPEAGLESGAAIDLIERFIDGGFSETTMLNTVNAVMGMKFSEDEKFTTLDMNIIDLYTGDAKFIKVGGSMSFIKHGNEVEVISNSTLPFGIVDTINVTPIKKKVKQGDIIITVSDGIVDVDRDNLGDYNWIVEYLKDGPNNPEALSREIIDKAKKISGGRVLDDMTIVVSKLYSSY</sequence>
<dbReference type="SMART" id="SM00331">
    <property type="entry name" value="PP2C_SIG"/>
    <property type="match status" value="1"/>
</dbReference>
<dbReference type="NCBIfam" id="TIGR02865">
    <property type="entry name" value="spore_II_E"/>
    <property type="match status" value="1"/>
</dbReference>
<dbReference type="GO" id="GO:0004722">
    <property type="term" value="F:protein serine/threonine phosphatase activity"/>
    <property type="evidence" value="ECO:0007669"/>
    <property type="project" value="InterPro"/>
</dbReference>
<dbReference type="STRING" id="545697.HMPREF0216_02547"/>
<dbReference type="InterPro" id="IPR052016">
    <property type="entry name" value="Bact_Sigma-Reg"/>
</dbReference>
<keyword evidence="1" id="KW-0378">Hydrolase</keyword>
<dbReference type="Gene3D" id="3.60.40.10">
    <property type="entry name" value="PPM-type phosphatase domain"/>
    <property type="match status" value="1"/>
</dbReference>
<feature type="transmembrane region" description="Helical" evidence="2">
    <location>
        <begin position="189"/>
        <end position="210"/>
    </location>
</feature>
<dbReference type="PATRIC" id="fig|545697.3.peg.2507"/>
<dbReference type="InterPro" id="IPR036457">
    <property type="entry name" value="PPM-type-like_dom_sf"/>
</dbReference>
<evidence type="ECO:0000313" key="4">
    <source>
        <dbReference type="EMBL" id="EKY25257.1"/>
    </source>
</evidence>
<dbReference type="PANTHER" id="PTHR43156:SF2">
    <property type="entry name" value="STAGE II SPORULATION PROTEIN E"/>
    <property type="match status" value="1"/>
</dbReference>
<keyword evidence="2" id="KW-1133">Transmembrane helix</keyword>
<dbReference type="Pfam" id="PF07228">
    <property type="entry name" value="SpoIIE"/>
    <property type="match status" value="1"/>
</dbReference>
<feature type="transmembrane region" description="Helical" evidence="2">
    <location>
        <begin position="124"/>
        <end position="142"/>
    </location>
</feature>
<evidence type="ECO:0000256" key="2">
    <source>
        <dbReference type="SAM" id="Phobius"/>
    </source>
</evidence>
<feature type="transmembrane region" description="Helical" evidence="2">
    <location>
        <begin position="95"/>
        <end position="112"/>
    </location>
</feature>
<feature type="transmembrane region" description="Helical" evidence="2">
    <location>
        <begin position="27"/>
        <end position="49"/>
    </location>
</feature>
<keyword evidence="5" id="KW-1185">Reference proteome</keyword>
<name>L1QCD1_9CLOT</name>
<dbReference type="InterPro" id="IPR045768">
    <property type="entry name" value="SpoIIE_N"/>
</dbReference>
<dbReference type="Pfam" id="PF19732">
    <property type="entry name" value="SpoIIE_N"/>
    <property type="match status" value="1"/>
</dbReference>
<dbReference type="OrthoDB" id="9763774at2"/>
<keyword evidence="2" id="KW-0812">Transmembrane</keyword>
<comment type="caution">
    <text evidence="4">The sequence shown here is derived from an EMBL/GenBank/DDBJ whole genome shotgun (WGS) entry which is preliminary data.</text>
</comment>
<gene>
    <name evidence="4" type="ORF">HMPREF0216_02547</name>
</gene>
<dbReference type="PROSITE" id="PS51746">
    <property type="entry name" value="PPM_2"/>
    <property type="match status" value="1"/>
</dbReference>
<dbReference type="RefSeq" id="WP_005214508.1">
    <property type="nucleotide sequence ID" value="NZ_KB291662.1"/>
</dbReference>
<organism evidence="4 5">
    <name type="scientific">Clostridium celatum DSM 1785</name>
    <dbReference type="NCBI Taxonomy" id="545697"/>
    <lineage>
        <taxon>Bacteria</taxon>
        <taxon>Bacillati</taxon>
        <taxon>Bacillota</taxon>
        <taxon>Clostridia</taxon>
        <taxon>Eubacteriales</taxon>
        <taxon>Clostridiaceae</taxon>
        <taxon>Clostridium</taxon>
    </lineage>
</organism>
<dbReference type="HOGENOM" id="CLU_017349_1_0_9"/>
<dbReference type="Proteomes" id="UP000010420">
    <property type="component" value="Unassembled WGS sequence"/>
</dbReference>
<proteinExistence type="predicted"/>
<keyword evidence="2" id="KW-0472">Membrane</keyword>
<dbReference type="InterPro" id="IPR014221">
    <property type="entry name" value="SpoII_E"/>
</dbReference>
<dbReference type="InterPro" id="IPR001932">
    <property type="entry name" value="PPM-type_phosphatase-like_dom"/>
</dbReference>
<evidence type="ECO:0000313" key="5">
    <source>
        <dbReference type="Proteomes" id="UP000010420"/>
    </source>
</evidence>
<evidence type="ECO:0000256" key="1">
    <source>
        <dbReference type="ARBA" id="ARBA00022801"/>
    </source>
</evidence>
<feature type="domain" description="PPM-type phosphatase" evidence="3">
    <location>
        <begin position="577"/>
        <end position="791"/>
    </location>
</feature>
<feature type="transmembrane region" description="Helical" evidence="2">
    <location>
        <begin position="148"/>
        <end position="169"/>
    </location>
</feature>
<dbReference type="EMBL" id="AMEZ01000072">
    <property type="protein sequence ID" value="EKY25257.1"/>
    <property type="molecule type" value="Genomic_DNA"/>
</dbReference>
<feature type="transmembrane region" description="Helical" evidence="2">
    <location>
        <begin position="216"/>
        <end position="242"/>
    </location>
</feature>
<dbReference type="eggNOG" id="COG2208">
    <property type="taxonomic scope" value="Bacteria"/>
</dbReference>